<dbReference type="AlphaFoldDB" id="H3H5M1"/>
<evidence type="ECO:0000256" key="5">
    <source>
        <dbReference type="RuleBase" id="RU367124"/>
    </source>
</evidence>
<evidence type="ECO:0000256" key="4">
    <source>
        <dbReference type="ARBA" id="ARBA00022729"/>
    </source>
</evidence>
<keyword evidence="7" id="KW-1185">Reference proteome</keyword>
<reference evidence="7" key="1">
    <citation type="journal article" date="2006" name="Science">
        <title>Phytophthora genome sequences uncover evolutionary origins and mechanisms of pathogenesis.</title>
        <authorList>
            <person name="Tyler B.M."/>
            <person name="Tripathy S."/>
            <person name="Zhang X."/>
            <person name="Dehal P."/>
            <person name="Jiang R.H."/>
            <person name="Aerts A."/>
            <person name="Arredondo F.D."/>
            <person name="Baxter L."/>
            <person name="Bensasson D."/>
            <person name="Beynon J.L."/>
            <person name="Chapman J."/>
            <person name="Damasceno C.M."/>
            <person name="Dorrance A.E."/>
            <person name="Dou D."/>
            <person name="Dickerman A.W."/>
            <person name="Dubchak I.L."/>
            <person name="Garbelotto M."/>
            <person name="Gijzen M."/>
            <person name="Gordon S.G."/>
            <person name="Govers F."/>
            <person name="Grunwald N.J."/>
            <person name="Huang W."/>
            <person name="Ivors K.L."/>
            <person name="Jones R.W."/>
            <person name="Kamoun S."/>
            <person name="Krampis K."/>
            <person name="Lamour K.H."/>
            <person name="Lee M.K."/>
            <person name="McDonald W.H."/>
            <person name="Medina M."/>
            <person name="Meijer H.J."/>
            <person name="Nordberg E.K."/>
            <person name="Maclean D.J."/>
            <person name="Ospina-Giraldo M.D."/>
            <person name="Morris P.F."/>
            <person name="Phuntumart V."/>
            <person name="Putnam N.H."/>
            <person name="Rash S."/>
            <person name="Rose J.K."/>
            <person name="Sakihama Y."/>
            <person name="Salamov A.A."/>
            <person name="Savidor A."/>
            <person name="Scheuring C.F."/>
            <person name="Smith B.M."/>
            <person name="Sobral B.W."/>
            <person name="Terry A."/>
            <person name="Torto-Alalibo T.A."/>
            <person name="Win J."/>
            <person name="Xu Z."/>
            <person name="Zhang H."/>
            <person name="Grigoriev I.V."/>
            <person name="Rokhsar D.S."/>
            <person name="Boore J.L."/>
        </authorList>
    </citation>
    <scope>NUCLEOTIDE SEQUENCE [LARGE SCALE GENOMIC DNA]</scope>
    <source>
        <strain evidence="7">Pr102</strain>
    </source>
</reference>
<evidence type="ECO:0000256" key="1">
    <source>
        <dbReference type="ARBA" id="ARBA00004613"/>
    </source>
</evidence>
<comment type="similarity">
    <text evidence="2 5">Belongs to the RxLR effector family.</text>
</comment>
<keyword evidence="4 5" id="KW-0732">Signal</keyword>
<dbReference type="VEuPathDB" id="FungiDB:KRP22_13727"/>
<protein>
    <recommendedName>
        <fullName evidence="5">RxLR effector protein</fullName>
    </recommendedName>
</protein>
<reference evidence="6" key="2">
    <citation type="submission" date="2015-06" db="UniProtKB">
        <authorList>
            <consortium name="EnsemblProtists"/>
        </authorList>
    </citation>
    <scope>IDENTIFICATION</scope>
    <source>
        <strain evidence="6">Pr102</strain>
    </source>
</reference>
<organism evidence="6 7">
    <name type="scientific">Phytophthora ramorum</name>
    <name type="common">Sudden oak death agent</name>
    <dbReference type="NCBI Taxonomy" id="164328"/>
    <lineage>
        <taxon>Eukaryota</taxon>
        <taxon>Sar</taxon>
        <taxon>Stramenopiles</taxon>
        <taxon>Oomycota</taxon>
        <taxon>Peronosporomycetes</taxon>
        <taxon>Peronosporales</taxon>
        <taxon>Peronosporaceae</taxon>
        <taxon>Phytophthora</taxon>
    </lineage>
</organism>
<dbReference type="EMBL" id="DS566373">
    <property type="status" value="NOT_ANNOTATED_CDS"/>
    <property type="molecule type" value="Genomic_DNA"/>
</dbReference>
<dbReference type="VEuPathDB" id="FungiDB:KRP23_9705"/>
<name>H3H5M1_PHYRM</name>
<dbReference type="EnsemblProtists" id="Phyra85940">
    <property type="protein sequence ID" value="Phyra85940"/>
    <property type="gene ID" value="Phyra85940"/>
</dbReference>
<dbReference type="InParanoid" id="H3H5M1"/>
<feature type="chain" id="PRO_5044969803" description="RxLR effector protein" evidence="5">
    <location>
        <begin position="20"/>
        <end position="236"/>
    </location>
</feature>
<dbReference type="Pfam" id="PF16810">
    <property type="entry name" value="RXLR"/>
    <property type="match status" value="1"/>
</dbReference>
<dbReference type="HOGENOM" id="CLU_1182189_0_0_1"/>
<feature type="signal peptide" evidence="5">
    <location>
        <begin position="1"/>
        <end position="19"/>
    </location>
</feature>
<comment type="subcellular location">
    <subcellularLocation>
        <location evidence="1 5">Secreted</location>
    </subcellularLocation>
</comment>
<evidence type="ECO:0000313" key="7">
    <source>
        <dbReference type="Proteomes" id="UP000005238"/>
    </source>
</evidence>
<evidence type="ECO:0000313" key="6">
    <source>
        <dbReference type="EnsemblProtists" id="Phyra85940"/>
    </source>
</evidence>
<dbReference type="Proteomes" id="UP000005238">
    <property type="component" value="Unassembled WGS sequence"/>
</dbReference>
<evidence type="ECO:0000256" key="3">
    <source>
        <dbReference type="ARBA" id="ARBA00022525"/>
    </source>
</evidence>
<accession>H3H5M1</accession>
<sequence length="236" mass="26380">MRLLSLLLIAASTLGFTTANALPAIAPDQSSISKPLDVSRDSKTLSRNLKTVNEDDKGDQEEERGGVNFGSLTKVFKSSSKTKKAAQVALAAEKQKNFKTYGKILEYDHVLYPAMATWRAEGSSATKIYNEMIAAGRTVDEAGTVFMRYSTYLQDMMHTVKTAKDPEISQMRQMSKDIVNSNDALFKNMAQWRKDGVPASWIYHQMTTIGGRPIGEANSVRKSYNNYLERMLYKPK</sequence>
<comment type="function">
    <text evidence="5">Effector that suppresses plant defense responses during pathogen infection.</text>
</comment>
<proteinExistence type="inferred from homology"/>
<dbReference type="InterPro" id="IPR031825">
    <property type="entry name" value="RXLR"/>
</dbReference>
<evidence type="ECO:0000256" key="2">
    <source>
        <dbReference type="ARBA" id="ARBA00010400"/>
    </source>
</evidence>
<keyword evidence="3 5" id="KW-0964">Secreted</keyword>
<comment type="domain">
    <text evidence="5">The RxLR-dEER motif acts to carry the protein into the host cell cytoplasm through binding to cell surface phosphatidylinositol-3-phosphate.</text>
</comment>